<comment type="subcellular location">
    <subcellularLocation>
        <location evidence="1">Endoplasmic reticulum membrane</location>
        <topology evidence="1">Single-pass membrane protein</topology>
    </subcellularLocation>
</comment>
<dbReference type="InterPro" id="IPR013233">
    <property type="entry name" value="PIG-X/PBN1"/>
</dbReference>
<evidence type="ECO:0000256" key="9">
    <source>
        <dbReference type="ARBA" id="ARBA00023180"/>
    </source>
</evidence>
<evidence type="ECO:0000313" key="11">
    <source>
        <dbReference type="EMBL" id="MBW85532.1"/>
    </source>
</evidence>
<sequence length="321" mass="35894">MEAEQHAKFHIYQNVRILLMLHVCFGFGFCIHGYSTSTQIGSCKQKSNKNSCISPHFSSKKYIMESYFENYEALLESTFGDMTCGGLHFGGCKLLLNRPNLLLRLSVPQRNLIGEGSHRHLSSTIGLHFHPVSSSQLPSHFCKLLVIERLPSGVFADPFELQHLLHRGVFTNAAVFGDTNLELPSVHSNHSVVEIHMNLGPNIFSKQLNEMEISVQLPLHARYPPLEESGFSEVEFGGPDLYMHCSIEGYLDKQDCMFMPACDDDKCKTGNVIWRIPSGSKKHAKMVSVVTFVAAFISALLIVVASAYHSDVKFCKTAKQQ</sequence>
<keyword evidence="9" id="KW-0325">Glycoprotein</keyword>
<comment type="pathway">
    <text evidence="2">Glycolipid biosynthesis; glycosylphosphatidylinositol-anchor biosynthesis.</text>
</comment>
<evidence type="ECO:0000256" key="8">
    <source>
        <dbReference type="ARBA" id="ARBA00023136"/>
    </source>
</evidence>
<proteinExistence type="inferred from homology"/>
<evidence type="ECO:0000256" key="4">
    <source>
        <dbReference type="ARBA" id="ARBA00022502"/>
    </source>
</evidence>
<dbReference type="InterPro" id="IPR040039">
    <property type="entry name" value="PIGX"/>
</dbReference>
<dbReference type="EMBL" id="GGEC01005049">
    <property type="protein sequence ID" value="MBW85532.1"/>
    <property type="molecule type" value="Transcribed_RNA"/>
</dbReference>
<feature type="transmembrane region" description="Helical" evidence="10">
    <location>
        <begin position="17"/>
        <end position="35"/>
    </location>
</feature>
<evidence type="ECO:0000256" key="7">
    <source>
        <dbReference type="ARBA" id="ARBA00022989"/>
    </source>
</evidence>
<dbReference type="GO" id="GO:0006506">
    <property type="term" value="P:GPI anchor biosynthetic process"/>
    <property type="evidence" value="ECO:0007669"/>
    <property type="project" value="UniProtKB-UniPathway"/>
</dbReference>
<dbReference type="UniPathway" id="UPA00196"/>
<evidence type="ECO:0000256" key="1">
    <source>
        <dbReference type="ARBA" id="ARBA00004389"/>
    </source>
</evidence>
<organism evidence="11">
    <name type="scientific">Rhizophora mucronata</name>
    <name type="common">Asiatic mangrove</name>
    <dbReference type="NCBI Taxonomy" id="61149"/>
    <lineage>
        <taxon>Eukaryota</taxon>
        <taxon>Viridiplantae</taxon>
        <taxon>Streptophyta</taxon>
        <taxon>Embryophyta</taxon>
        <taxon>Tracheophyta</taxon>
        <taxon>Spermatophyta</taxon>
        <taxon>Magnoliopsida</taxon>
        <taxon>eudicotyledons</taxon>
        <taxon>Gunneridae</taxon>
        <taxon>Pentapetalae</taxon>
        <taxon>rosids</taxon>
        <taxon>fabids</taxon>
        <taxon>Malpighiales</taxon>
        <taxon>Rhizophoraceae</taxon>
        <taxon>Rhizophora</taxon>
    </lineage>
</organism>
<dbReference type="SMART" id="SM00780">
    <property type="entry name" value="PIG-X"/>
    <property type="match status" value="1"/>
</dbReference>
<dbReference type="AlphaFoldDB" id="A0A2P2IWE5"/>
<evidence type="ECO:0000256" key="5">
    <source>
        <dbReference type="ARBA" id="ARBA00022692"/>
    </source>
</evidence>
<keyword evidence="8 10" id="KW-0472">Membrane</keyword>
<keyword evidence="4" id="KW-0337">GPI-anchor biosynthesis</keyword>
<keyword evidence="7 10" id="KW-1133">Transmembrane helix</keyword>
<evidence type="ECO:0000256" key="2">
    <source>
        <dbReference type="ARBA" id="ARBA00004687"/>
    </source>
</evidence>
<evidence type="ECO:0000256" key="6">
    <source>
        <dbReference type="ARBA" id="ARBA00022824"/>
    </source>
</evidence>
<dbReference type="Pfam" id="PF08320">
    <property type="entry name" value="PIG-X"/>
    <property type="match status" value="1"/>
</dbReference>
<keyword evidence="5 10" id="KW-0812">Transmembrane</keyword>
<evidence type="ECO:0000256" key="3">
    <source>
        <dbReference type="ARBA" id="ARBA00010345"/>
    </source>
</evidence>
<accession>A0A2P2IWE5</accession>
<name>A0A2P2IWE5_RHIMU</name>
<reference evidence="11" key="1">
    <citation type="submission" date="2018-02" db="EMBL/GenBank/DDBJ databases">
        <title>Rhizophora mucronata_Transcriptome.</title>
        <authorList>
            <person name="Meera S.P."/>
            <person name="Sreeshan A."/>
            <person name="Augustine A."/>
        </authorList>
    </citation>
    <scope>NUCLEOTIDE SEQUENCE</scope>
    <source>
        <tissue evidence="11">Leaf</tissue>
    </source>
</reference>
<evidence type="ECO:0000256" key="10">
    <source>
        <dbReference type="SAM" id="Phobius"/>
    </source>
</evidence>
<dbReference type="GO" id="GO:0005789">
    <property type="term" value="C:endoplasmic reticulum membrane"/>
    <property type="evidence" value="ECO:0007669"/>
    <property type="project" value="UniProtKB-SubCell"/>
</dbReference>
<feature type="transmembrane region" description="Helical" evidence="10">
    <location>
        <begin position="286"/>
        <end position="308"/>
    </location>
</feature>
<protein>
    <submittedName>
        <fullName evidence="11">Phosphatidylinositol-glycan biosynthesis class X protein isoform X1</fullName>
    </submittedName>
</protein>
<dbReference type="PANTHER" id="PTHR28650">
    <property type="entry name" value="PHOSPHATIDYLINOSITOL-GLYCAN BIOSYNTHESIS CLASS X PROTEIN"/>
    <property type="match status" value="1"/>
</dbReference>
<keyword evidence="6" id="KW-0256">Endoplasmic reticulum</keyword>
<comment type="similarity">
    <text evidence="3">Belongs to the PIGX family.</text>
</comment>
<dbReference type="PANTHER" id="PTHR28650:SF1">
    <property type="entry name" value="PHOSPHATIDYLINOSITOL-GLYCAN BIOSYNTHESIS CLASS X PROTEIN"/>
    <property type="match status" value="1"/>
</dbReference>